<feature type="compositionally biased region" description="Acidic residues" evidence="1">
    <location>
        <begin position="435"/>
        <end position="462"/>
    </location>
</feature>
<feature type="compositionally biased region" description="Acidic residues" evidence="1">
    <location>
        <begin position="492"/>
        <end position="502"/>
    </location>
</feature>
<keyword evidence="3" id="KW-1185">Reference proteome</keyword>
<gene>
    <name evidence="2" type="ORF">VitviT2T_029485</name>
</gene>
<proteinExistence type="predicted"/>
<dbReference type="EMBL" id="CP126666">
    <property type="protein sequence ID" value="WKA12056.1"/>
    <property type="molecule type" value="Genomic_DNA"/>
</dbReference>
<feature type="compositionally biased region" description="Basic and acidic residues" evidence="1">
    <location>
        <begin position="569"/>
        <end position="596"/>
    </location>
</feature>
<protein>
    <submittedName>
        <fullName evidence="2">Uncharacterized protein</fullName>
    </submittedName>
</protein>
<feature type="region of interest" description="Disordered" evidence="1">
    <location>
        <begin position="321"/>
        <end position="608"/>
    </location>
</feature>
<accession>A0ABY9DYS1</accession>
<feature type="compositionally biased region" description="Acidic residues" evidence="1">
    <location>
        <begin position="536"/>
        <end position="546"/>
    </location>
</feature>
<evidence type="ECO:0000313" key="3">
    <source>
        <dbReference type="Proteomes" id="UP001227230"/>
    </source>
</evidence>
<name>A0ABY9DYS1_VITVI</name>
<feature type="compositionally biased region" description="Low complexity" evidence="1">
    <location>
        <begin position="28"/>
        <end position="46"/>
    </location>
</feature>
<reference evidence="2 3" key="1">
    <citation type="journal article" date="2023" name="Hortic Res">
        <title>The complete reference genome for grapevine (Vitis vinifera L.) genetics and breeding.</title>
        <authorList>
            <person name="Shi X."/>
            <person name="Cao S."/>
            <person name="Wang X."/>
            <person name="Huang S."/>
            <person name="Wang Y."/>
            <person name="Liu Z."/>
            <person name="Liu W."/>
            <person name="Leng X."/>
            <person name="Peng Y."/>
            <person name="Wang N."/>
            <person name="Wang Y."/>
            <person name="Ma Z."/>
            <person name="Xu X."/>
            <person name="Zhang F."/>
            <person name="Xue H."/>
            <person name="Zhong H."/>
            <person name="Wang Y."/>
            <person name="Zhang K."/>
            <person name="Velt A."/>
            <person name="Avia K."/>
            <person name="Holtgrawe D."/>
            <person name="Grimplet J."/>
            <person name="Matus J.T."/>
            <person name="Ware D."/>
            <person name="Wu X."/>
            <person name="Wang H."/>
            <person name="Liu C."/>
            <person name="Fang Y."/>
            <person name="Rustenholz C."/>
            <person name="Cheng Z."/>
            <person name="Xiao H."/>
            <person name="Zhou Y."/>
        </authorList>
    </citation>
    <scope>NUCLEOTIDE SEQUENCE [LARGE SCALE GENOMIC DNA]</scope>
    <source>
        <strain evidence="3">cv. Pinot noir / PN40024</strain>
        <tissue evidence="2">Leaf</tissue>
    </source>
</reference>
<dbReference type="PANTHER" id="PTHR33448">
    <property type="entry name" value="CHLOROPLAST PROTEIN HCF243-RELATED"/>
    <property type="match status" value="1"/>
</dbReference>
<evidence type="ECO:0000313" key="2">
    <source>
        <dbReference type="EMBL" id="WKA12056.1"/>
    </source>
</evidence>
<feature type="compositionally biased region" description="Basic and acidic residues" evidence="1">
    <location>
        <begin position="547"/>
        <end position="556"/>
    </location>
</feature>
<organism evidence="2 3">
    <name type="scientific">Vitis vinifera</name>
    <name type="common">Grape</name>
    <dbReference type="NCBI Taxonomy" id="29760"/>
    <lineage>
        <taxon>Eukaryota</taxon>
        <taxon>Viridiplantae</taxon>
        <taxon>Streptophyta</taxon>
        <taxon>Embryophyta</taxon>
        <taxon>Tracheophyta</taxon>
        <taxon>Spermatophyta</taxon>
        <taxon>Magnoliopsida</taxon>
        <taxon>eudicotyledons</taxon>
        <taxon>Gunneridae</taxon>
        <taxon>Pentapetalae</taxon>
        <taxon>rosids</taxon>
        <taxon>Vitales</taxon>
        <taxon>Vitaceae</taxon>
        <taxon>Viteae</taxon>
        <taxon>Vitis</taxon>
    </lineage>
</organism>
<feature type="compositionally biased region" description="Polar residues" evidence="1">
    <location>
        <begin position="655"/>
        <end position="681"/>
    </location>
</feature>
<feature type="compositionally biased region" description="Acidic residues" evidence="1">
    <location>
        <begin position="356"/>
        <end position="369"/>
    </location>
</feature>
<feature type="compositionally biased region" description="Polar residues" evidence="1">
    <location>
        <begin position="71"/>
        <end position="81"/>
    </location>
</feature>
<evidence type="ECO:0000256" key="1">
    <source>
        <dbReference type="SAM" id="MobiDB-lite"/>
    </source>
</evidence>
<feature type="region of interest" description="Disordered" evidence="1">
    <location>
        <begin position="649"/>
        <end position="685"/>
    </location>
</feature>
<feature type="compositionally biased region" description="Acidic residues" evidence="1">
    <location>
        <begin position="326"/>
        <end position="343"/>
    </location>
</feature>
<feature type="compositionally biased region" description="Basic and acidic residues" evidence="1">
    <location>
        <begin position="387"/>
        <end position="396"/>
    </location>
</feature>
<dbReference type="Proteomes" id="UP001227230">
    <property type="component" value="Chromosome 19"/>
</dbReference>
<feature type="compositionally biased region" description="Basic and acidic residues" evidence="1">
    <location>
        <begin position="420"/>
        <end position="432"/>
    </location>
</feature>
<sequence length="755" mass="83523">MDSERAHHNNSSGSSTGELFICFTSRFSSSSSTSSSMKISSKSILSPGRTDKLREPQISLSSSLSRRLRSNGSMKGGQSSPMFPAAGKKRGCAFENPEPSSPKVTCIGQVRVKTKKQGKKMRSRSKRRGEVSFRKLDHTAEGGVVHQGHGHHLQTQQECLPHRNQRWVHLPLTICEALRAFGAEFNCFLPCRSSCTSGEREKEEKGTGESGCGGGGGGGASTSSCGAVFARWLVALQEGEKGREIELVVGEDERAMEGFQRRHVLDDIEIKLEEGEVKDEAVGGEEARVSICIPPKNALLLMRCRSDPMRMAALANRFWESPLPKEEEDDNEDEDEDQEDEYERNEHQQVDLYADAVEEQEGEEEEEGGDAQTKVELETAPLQLDEVLEKCVSVEKIEEENSTVSEEKATLVTEEEEEKQDYQGDTPERNPEIIELQEENQEKEEEEEAEEEAQGQEEEAEEMVSIGSSSHPLVDSETLENEEIEPTQLLEDHEEQEEEEDPAFPLDRRPSISSPPPPVPVHSEPESREDTAAEALAEEDEEEGATVEEKESEKSMVSEVEEEGTATHARPDPEQDQKAREPLKDEGGLKSNERETQPNLKGETTATTGAGAAVLPDCLLLMMCEPKLSMEVSKETWVNSADFIRWHPEKLVKPNNGQDQPKTRLSTDSNPTQQQLHQPPRSSCSFPAAAAAGASMATMIEQKFVNAAAYEPFVLTRCKSEPMRSSAKLASDACFWKNPKLEPHRPRVGAAGVGF</sequence>
<feature type="region of interest" description="Disordered" evidence="1">
    <location>
        <begin position="28"/>
        <end position="89"/>
    </location>
</feature>
<dbReference type="PANTHER" id="PTHR33448:SF4">
    <property type="entry name" value="CHLOROPLAST PROTEIN HCF243"/>
    <property type="match status" value="1"/>
</dbReference>